<keyword evidence="3" id="KW-1185">Reference proteome</keyword>
<comment type="caution">
    <text evidence="2">The sequence shown here is derived from an EMBL/GenBank/DDBJ whole genome shotgun (WGS) entry which is preliminary data.</text>
</comment>
<proteinExistence type="predicted"/>
<protein>
    <recommendedName>
        <fullName evidence="4">Paired domain-containing protein</fullName>
    </recommendedName>
</protein>
<name>A0ABQ8S4M8_PERAM</name>
<accession>A0ABQ8S4M8</accession>
<sequence>MVEIGTVPGKTGRLCKFSADSIVGFSSELAIILSTRCAQLRRGWSTGGKMGRKGNNATFDQRQLVIYHHEKGLKYTEIAKILRVSKSSVGDIVRRYENEDRIESIPQKGQPKKLTEREERSILKKIKENPRLSATKLAACVREEFGKQTASLLFNLYGFTNRPGNAFAVSIGKLTSRDICPKARKFVG</sequence>
<dbReference type="InterPro" id="IPR036388">
    <property type="entry name" value="WH-like_DNA-bd_sf"/>
</dbReference>
<evidence type="ECO:0000313" key="2">
    <source>
        <dbReference type="EMBL" id="KAJ4428982.1"/>
    </source>
</evidence>
<dbReference type="Proteomes" id="UP001148838">
    <property type="component" value="Unassembled WGS sequence"/>
</dbReference>
<evidence type="ECO:0000313" key="3">
    <source>
        <dbReference type="Proteomes" id="UP001148838"/>
    </source>
</evidence>
<comment type="subcellular location">
    <subcellularLocation>
        <location evidence="1">Nucleus</location>
    </subcellularLocation>
</comment>
<dbReference type="InterPro" id="IPR009057">
    <property type="entry name" value="Homeodomain-like_sf"/>
</dbReference>
<evidence type="ECO:0000256" key="1">
    <source>
        <dbReference type="ARBA" id="ARBA00004123"/>
    </source>
</evidence>
<gene>
    <name evidence="2" type="ORF">ANN_25978</name>
</gene>
<dbReference type="EMBL" id="JAJSOF020000036">
    <property type="protein sequence ID" value="KAJ4428982.1"/>
    <property type="molecule type" value="Genomic_DNA"/>
</dbReference>
<evidence type="ECO:0008006" key="4">
    <source>
        <dbReference type="Google" id="ProtNLM"/>
    </source>
</evidence>
<dbReference type="Gene3D" id="1.10.10.10">
    <property type="entry name" value="Winged helix-like DNA-binding domain superfamily/Winged helix DNA-binding domain"/>
    <property type="match status" value="1"/>
</dbReference>
<reference evidence="2 3" key="1">
    <citation type="journal article" date="2022" name="Allergy">
        <title>Genome assembly and annotation of Periplaneta americana reveal a comprehensive cockroach allergen profile.</title>
        <authorList>
            <person name="Wang L."/>
            <person name="Xiong Q."/>
            <person name="Saelim N."/>
            <person name="Wang L."/>
            <person name="Nong W."/>
            <person name="Wan A.T."/>
            <person name="Shi M."/>
            <person name="Liu X."/>
            <person name="Cao Q."/>
            <person name="Hui J.H.L."/>
            <person name="Sookrung N."/>
            <person name="Leung T.F."/>
            <person name="Tungtrongchitr A."/>
            <person name="Tsui S.K.W."/>
        </authorList>
    </citation>
    <scope>NUCLEOTIDE SEQUENCE [LARGE SCALE GENOMIC DNA]</scope>
    <source>
        <strain evidence="2">PWHHKU_190912</strain>
    </source>
</reference>
<organism evidence="2 3">
    <name type="scientific">Periplaneta americana</name>
    <name type="common">American cockroach</name>
    <name type="synonym">Blatta americana</name>
    <dbReference type="NCBI Taxonomy" id="6978"/>
    <lineage>
        <taxon>Eukaryota</taxon>
        <taxon>Metazoa</taxon>
        <taxon>Ecdysozoa</taxon>
        <taxon>Arthropoda</taxon>
        <taxon>Hexapoda</taxon>
        <taxon>Insecta</taxon>
        <taxon>Pterygota</taxon>
        <taxon>Neoptera</taxon>
        <taxon>Polyneoptera</taxon>
        <taxon>Dictyoptera</taxon>
        <taxon>Blattodea</taxon>
        <taxon>Blattoidea</taxon>
        <taxon>Blattidae</taxon>
        <taxon>Blattinae</taxon>
        <taxon>Periplaneta</taxon>
    </lineage>
</organism>
<dbReference type="Pfam" id="PF13384">
    <property type="entry name" value="HTH_23"/>
    <property type="match status" value="1"/>
</dbReference>
<dbReference type="SUPFAM" id="SSF46689">
    <property type="entry name" value="Homeodomain-like"/>
    <property type="match status" value="1"/>
</dbReference>